<dbReference type="EMBL" id="HBFA01004718">
    <property type="protein sequence ID" value="CAD8652269.1"/>
    <property type="molecule type" value="Transcribed_RNA"/>
</dbReference>
<dbReference type="SUPFAM" id="SSF53474">
    <property type="entry name" value="alpha/beta-Hydrolases"/>
    <property type="match status" value="1"/>
</dbReference>
<dbReference type="Gene3D" id="3.40.50.1820">
    <property type="entry name" value="alpha/beta hydrolase"/>
    <property type="match status" value="1"/>
</dbReference>
<sequence>MAYIDKTYKALLETCSVSKPKRFFKNGYGDLNQMMKFREVMLSEIAGGTKPHPIDVVWENKEEPGHCICCCTYACCYQSDVLVRKGHFISPSAAFLPEEAKKVYFRFYRPANTKIVSRLVLLFPATGDQFYWYRAAAAHKLAKAGIASIAMTFPFYGKRRPKYQTEHYITTVQDFMASLMASSSEAGSMCRWAAQRYPGVRICLSGISMGGTMSITGAIQAQMPVCVCPCVATPNANSFVHGVLRHSIDWDALIEPKPLGYETDKLVRAEARRKESDKLEKILGLASVPTMLEAAQQHRSGFTKFNAVVQVIAQGDEFVLRDEGAHLAETLRSMTVVHKVVYFDGGHLSFAVLNRGALYTPSIIDTFALADKSESGAHGAHGACPYGSMSSYSPAAPPGVESIERPPSRMPERTASGGSAKNNKSEEEQSILDKLESKKKTVDLWWGDQ</sequence>
<reference evidence="2" key="1">
    <citation type="submission" date="2021-01" db="EMBL/GenBank/DDBJ databases">
        <authorList>
            <person name="Corre E."/>
            <person name="Pelletier E."/>
            <person name="Niang G."/>
            <person name="Scheremetjew M."/>
            <person name="Finn R."/>
            <person name="Kale V."/>
            <person name="Holt S."/>
            <person name="Cochrane G."/>
            <person name="Meng A."/>
            <person name="Brown T."/>
            <person name="Cohen L."/>
        </authorList>
    </citation>
    <scope>NUCLEOTIDE SEQUENCE</scope>
    <source>
        <strain evidence="2">CCMP722</strain>
    </source>
</reference>
<name>A0A7S0MWL9_9CHLO</name>
<protein>
    <recommendedName>
        <fullName evidence="3">Serine aminopeptidase S33 domain-containing protein</fullName>
    </recommendedName>
</protein>
<feature type="compositionally biased region" description="Basic and acidic residues" evidence="1">
    <location>
        <begin position="402"/>
        <end position="412"/>
    </location>
</feature>
<feature type="region of interest" description="Disordered" evidence="1">
    <location>
        <begin position="394"/>
        <end position="433"/>
    </location>
</feature>
<evidence type="ECO:0008006" key="3">
    <source>
        <dbReference type="Google" id="ProtNLM"/>
    </source>
</evidence>
<dbReference type="PANTHER" id="PTHR13617:SF14">
    <property type="entry name" value="PROTEIN ABHD18"/>
    <property type="match status" value="1"/>
</dbReference>
<dbReference type="InterPro" id="IPR019149">
    <property type="entry name" value="ABHD18"/>
</dbReference>
<dbReference type="PANTHER" id="PTHR13617">
    <property type="entry name" value="PROTEIN ABHD18"/>
    <property type="match status" value="1"/>
</dbReference>
<accession>A0A7S0MWL9</accession>
<dbReference type="Pfam" id="PF09752">
    <property type="entry name" value="ABHD18"/>
    <property type="match status" value="1"/>
</dbReference>
<dbReference type="InterPro" id="IPR029058">
    <property type="entry name" value="AB_hydrolase_fold"/>
</dbReference>
<dbReference type="AlphaFoldDB" id="A0A7S0MWL9"/>
<proteinExistence type="predicted"/>
<organism evidence="2">
    <name type="scientific">Pyramimonas obovata</name>
    <dbReference type="NCBI Taxonomy" id="1411642"/>
    <lineage>
        <taxon>Eukaryota</taxon>
        <taxon>Viridiplantae</taxon>
        <taxon>Chlorophyta</taxon>
        <taxon>Pyramimonadophyceae</taxon>
        <taxon>Pyramimonadales</taxon>
        <taxon>Pyramimonadaceae</taxon>
        <taxon>Pyramimonas</taxon>
        <taxon>Pyramimonas incertae sedis</taxon>
    </lineage>
</organism>
<gene>
    <name evidence="2" type="ORF">POBO1169_LOCUS2405</name>
</gene>
<feature type="compositionally biased region" description="Basic and acidic residues" evidence="1">
    <location>
        <begin position="423"/>
        <end position="433"/>
    </location>
</feature>
<evidence type="ECO:0000256" key="1">
    <source>
        <dbReference type="SAM" id="MobiDB-lite"/>
    </source>
</evidence>
<evidence type="ECO:0000313" key="2">
    <source>
        <dbReference type="EMBL" id="CAD8652269.1"/>
    </source>
</evidence>